<evidence type="ECO:0000256" key="1">
    <source>
        <dbReference type="ARBA" id="ARBA00038414"/>
    </source>
</evidence>
<dbReference type="GO" id="GO:0047661">
    <property type="term" value="F:amino-acid racemase activity"/>
    <property type="evidence" value="ECO:0007669"/>
    <property type="project" value="InterPro"/>
</dbReference>
<dbReference type="Proteomes" id="UP000273626">
    <property type="component" value="Unassembled WGS sequence"/>
</dbReference>
<dbReference type="InterPro" id="IPR052186">
    <property type="entry name" value="Hydantoin_racemase-like"/>
</dbReference>
<accession>A0AAE6TX87</accession>
<name>A0AAE6TX87_PARPN</name>
<gene>
    <name evidence="3" type="ORF">BDE18_1241</name>
    <name evidence="2" type="ORF">ESD82_15845</name>
</gene>
<evidence type="ECO:0000313" key="2">
    <source>
        <dbReference type="EMBL" id="QFG38670.1"/>
    </source>
</evidence>
<evidence type="ECO:0000313" key="4">
    <source>
        <dbReference type="Proteomes" id="UP000273626"/>
    </source>
</evidence>
<organism evidence="2 5">
    <name type="scientific">Paracoccus pantotrophus</name>
    <name type="common">Thiosphaera pantotropha</name>
    <dbReference type="NCBI Taxonomy" id="82367"/>
    <lineage>
        <taxon>Bacteria</taxon>
        <taxon>Pseudomonadati</taxon>
        <taxon>Pseudomonadota</taxon>
        <taxon>Alphaproteobacteria</taxon>
        <taxon>Rhodobacterales</taxon>
        <taxon>Paracoccaceae</taxon>
        <taxon>Paracoccus</taxon>
    </lineage>
</organism>
<reference evidence="3 4" key="1">
    <citation type="submission" date="2018-10" db="EMBL/GenBank/DDBJ databases">
        <title>Genomic Encyclopedia of Archaeal and Bacterial Type Strains, Phase II (KMG-II): from individual species to whole genera.</title>
        <authorList>
            <person name="Goeker M."/>
        </authorList>
    </citation>
    <scope>NUCLEOTIDE SEQUENCE [LARGE SCALE GENOMIC DNA]</scope>
    <source>
        <strain evidence="4">ATCC 35512 / DSM 2944 / CIP 106514 / LMD 82.5 / NBRC 102493 / NCCB 82005 / GB17</strain>
        <strain evidence="3">DSM 2944</strain>
    </source>
</reference>
<dbReference type="Gene3D" id="3.40.50.12500">
    <property type="match status" value="1"/>
</dbReference>
<dbReference type="PANTHER" id="PTHR28047:SF5">
    <property type="entry name" value="PROTEIN DCG1"/>
    <property type="match status" value="1"/>
</dbReference>
<evidence type="ECO:0000313" key="3">
    <source>
        <dbReference type="EMBL" id="RKS51955.1"/>
    </source>
</evidence>
<comment type="similarity">
    <text evidence="1">Belongs to the HyuE racemase family.</text>
</comment>
<dbReference type="SUPFAM" id="SSF51412">
    <property type="entry name" value="Inosine monophosphate dehydrogenase (IMPDH)"/>
    <property type="match status" value="1"/>
</dbReference>
<dbReference type="InterPro" id="IPR015942">
    <property type="entry name" value="Asp/Glu/hydantoin_racemase"/>
</dbReference>
<evidence type="ECO:0000313" key="5">
    <source>
        <dbReference type="Proteomes" id="UP000326453"/>
    </source>
</evidence>
<proteinExistence type="inferred from homology"/>
<protein>
    <submittedName>
        <fullName evidence="3">Allantoin racemase</fullName>
    </submittedName>
    <submittedName>
        <fullName evidence="2">Hydantoin racemase</fullName>
    </submittedName>
</protein>
<dbReference type="InterPro" id="IPR053714">
    <property type="entry name" value="Iso_Racemase_Enz_sf"/>
</dbReference>
<dbReference type="EMBL" id="RBLI01000001">
    <property type="protein sequence ID" value="RKS51955.1"/>
    <property type="molecule type" value="Genomic_DNA"/>
</dbReference>
<sequence length="246" mass="25522">MTDLPDRPCILYQLVSPLHKSAGEAEIARRLSMLKLWAPGADIHIASPESGPAAVQSATDIAMVYPHLQDSARGWQDRGIDAVVIGCFSDPGVEALAEISGLPVIGPGEAGLLAAVQMGGRFAVLSSNPTPPGLRRRVRAIGAEPMFVTEALVSGSVADLVRDPDPHLPSVIAQARNCVEQGAEVLVIGCFAMSFAPDLPRQLSAATGVPVINPVIAGLKAAEAAVFYHSGLSRGRCASSYGSVPS</sequence>
<keyword evidence="4" id="KW-1185">Reference proteome</keyword>
<dbReference type="EMBL" id="CP044426">
    <property type="protein sequence ID" value="QFG38670.1"/>
    <property type="molecule type" value="Genomic_DNA"/>
</dbReference>
<dbReference type="Proteomes" id="UP000326453">
    <property type="component" value="Chromosome 1"/>
</dbReference>
<dbReference type="PANTHER" id="PTHR28047">
    <property type="entry name" value="PROTEIN DCG1"/>
    <property type="match status" value="1"/>
</dbReference>
<reference evidence="2 5" key="2">
    <citation type="submission" date="2019-01" db="EMBL/GenBank/DDBJ databases">
        <title>Complete Genome Sequence and Annotation of the Paracoccus pantotrophus type strain DSM 2944.</title>
        <authorList>
            <person name="Bockwoldt J.A."/>
            <person name="Zimmermann M."/>
            <person name="Tiso T."/>
            <person name="Blank L.M."/>
        </authorList>
    </citation>
    <scope>NUCLEOTIDE SEQUENCE [LARGE SCALE GENOMIC DNA]</scope>
    <source>
        <strain evidence="2 5">DSM 2944</strain>
    </source>
</reference>
<dbReference type="Pfam" id="PF01177">
    <property type="entry name" value="Asp_Glu_race"/>
    <property type="match status" value="1"/>
</dbReference>
<dbReference type="KEGG" id="ppan:ESD82_15845"/>
<dbReference type="AlphaFoldDB" id="A0AAE6TX87"/>